<dbReference type="Proteomes" id="UP000031637">
    <property type="component" value="Chromosome"/>
</dbReference>
<feature type="chain" id="PRO_5004795873" description="Lipoprotein" evidence="1">
    <location>
        <begin position="19"/>
        <end position="118"/>
    </location>
</feature>
<organism evidence="2 3">
    <name type="scientific">Sulfuritalea hydrogenivorans sk43H</name>
    <dbReference type="NCBI Taxonomy" id="1223802"/>
    <lineage>
        <taxon>Bacteria</taxon>
        <taxon>Pseudomonadati</taxon>
        <taxon>Pseudomonadota</taxon>
        <taxon>Betaproteobacteria</taxon>
        <taxon>Nitrosomonadales</taxon>
        <taxon>Sterolibacteriaceae</taxon>
        <taxon>Sulfuritalea</taxon>
    </lineage>
</organism>
<keyword evidence="1" id="KW-0732">Signal</keyword>
<dbReference type="PIRSF" id="PIRSF029720">
    <property type="entry name" value="UCP029720"/>
    <property type="match status" value="1"/>
</dbReference>
<dbReference type="KEGG" id="shd:SUTH_02677"/>
<dbReference type="AlphaFoldDB" id="W0SIP8"/>
<keyword evidence="3" id="KW-1185">Reference proteome</keyword>
<evidence type="ECO:0000256" key="1">
    <source>
        <dbReference type="SAM" id="SignalP"/>
    </source>
</evidence>
<proteinExistence type="predicted"/>
<name>W0SIP8_9PROT</name>
<dbReference type="PANTHER" id="PTHR39335">
    <property type="entry name" value="BLL4220 PROTEIN"/>
    <property type="match status" value="1"/>
</dbReference>
<dbReference type="InterPro" id="IPR005297">
    <property type="entry name" value="Lipoprotein_repeat"/>
</dbReference>
<evidence type="ECO:0000313" key="3">
    <source>
        <dbReference type="Proteomes" id="UP000031637"/>
    </source>
</evidence>
<dbReference type="Pfam" id="PF03640">
    <property type="entry name" value="Lipoprotein_15"/>
    <property type="match status" value="2"/>
</dbReference>
<gene>
    <name evidence="2" type="ORF">SUTH_02677</name>
</gene>
<dbReference type="EMBL" id="AP012547">
    <property type="protein sequence ID" value="BAO30456.1"/>
    <property type="molecule type" value="Genomic_DNA"/>
</dbReference>
<reference evidence="2 3" key="1">
    <citation type="journal article" date="2014" name="Syst. Appl. Microbiol.">
        <title>Complete genomes of freshwater sulfur oxidizers Sulfuricella denitrificans skB26 and Sulfuritalea hydrogenivorans sk43H: genetic insights into the sulfur oxidation pathway of betaproteobacteria.</title>
        <authorList>
            <person name="Watanabe T."/>
            <person name="Kojima H."/>
            <person name="Fukui M."/>
        </authorList>
    </citation>
    <scope>NUCLEOTIDE SEQUENCE [LARGE SCALE GENOMIC DNA]</scope>
    <source>
        <strain evidence="2">DSM22779</strain>
    </source>
</reference>
<dbReference type="GO" id="GO:0043448">
    <property type="term" value="P:alkane catabolic process"/>
    <property type="evidence" value="ECO:0007669"/>
    <property type="project" value="TreeGrafter"/>
</dbReference>
<dbReference type="PANTHER" id="PTHR39335:SF1">
    <property type="entry name" value="BLL4220 PROTEIN"/>
    <property type="match status" value="1"/>
</dbReference>
<accession>W0SIP8</accession>
<dbReference type="HOGENOM" id="CLU_053665_2_0_4"/>
<feature type="signal peptide" evidence="1">
    <location>
        <begin position="1"/>
        <end position="18"/>
    </location>
</feature>
<evidence type="ECO:0008006" key="4">
    <source>
        <dbReference type="Google" id="ProtNLM"/>
    </source>
</evidence>
<dbReference type="InterPro" id="IPR014558">
    <property type="entry name" value="UCP029720"/>
</dbReference>
<dbReference type="STRING" id="1223802.SUTH_02677"/>
<sequence length="118" mass="12275">MKKLALALLASASLAAHAAAPAMVSKGMLTGSNGMTLYTFDKDAGGKSACNGPCAANWPPLLAMDGDTASGDYSIVTRDDGKKQWALKGKPLYYWVKDQKPGDATGDGFNGVWHAAKP</sequence>
<evidence type="ECO:0000313" key="2">
    <source>
        <dbReference type="EMBL" id="BAO30456.1"/>
    </source>
</evidence>
<dbReference type="RefSeq" id="WP_197539592.1">
    <property type="nucleotide sequence ID" value="NZ_AP012547.1"/>
</dbReference>
<protein>
    <recommendedName>
        <fullName evidence="4">Lipoprotein</fullName>
    </recommendedName>
</protein>